<name>A0A6P1ZDX2_9BACT</name>
<comment type="subunit">
    <text evidence="6">Monomer.</text>
</comment>
<dbReference type="AlphaFoldDB" id="A0A6P1ZDX2"/>
<keyword evidence="12" id="KW-1185">Reference proteome</keyword>
<comment type="cofactor">
    <cofactor evidence="6">
        <name>Co(2+)</name>
        <dbReference type="ChEBI" id="CHEBI:48828"/>
    </cofactor>
    <cofactor evidence="6">
        <name>Zn(2+)</name>
        <dbReference type="ChEBI" id="CHEBI:29105"/>
    </cofactor>
    <cofactor evidence="6">
        <name>Mn(2+)</name>
        <dbReference type="ChEBI" id="CHEBI:29035"/>
    </cofactor>
    <cofactor evidence="6">
        <name>Fe(2+)</name>
        <dbReference type="ChEBI" id="CHEBI:29033"/>
    </cofactor>
    <text evidence="6">Binds 2 divalent metal cations per subunit. Has a high-affinity and a low affinity metal-binding site. The true nature of the physiological cofactor is under debate. The enzyme is active with cobalt, zinc, manganese or divalent iron ions. Most likely, methionine aminopeptidases function as mononuclear Fe(2+)-metalloproteases under physiological conditions, and the catalytically relevant metal-binding site has been assigned to the histidine-containing high-affinity site.</text>
</comment>
<dbReference type="Proteomes" id="UP000503251">
    <property type="component" value="Chromosome"/>
</dbReference>
<evidence type="ECO:0000256" key="1">
    <source>
        <dbReference type="ARBA" id="ARBA00002521"/>
    </source>
</evidence>
<dbReference type="InterPro" id="IPR036005">
    <property type="entry name" value="Creatinase/aminopeptidase-like"/>
</dbReference>
<dbReference type="EC" id="3.4.11.18" evidence="6 7"/>
<dbReference type="Proteomes" id="UP000434052">
    <property type="component" value="Unassembled WGS sequence"/>
</dbReference>
<evidence type="ECO:0000256" key="2">
    <source>
        <dbReference type="ARBA" id="ARBA00022438"/>
    </source>
</evidence>
<dbReference type="NCBIfam" id="TIGR00500">
    <property type="entry name" value="met_pdase_I"/>
    <property type="match status" value="1"/>
</dbReference>
<keyword evidence="4 6" id="KW-0479">Metal-binding</keyword>
<evidence type="ECO:0000256" key="4">
    <source>
        <dbReference type="ARBA" id="ARBA00022723"/>
    </source>
</evidence>
<evidence type="ECO:0000256" key="7">
    <source>
        <dbReference type="RuleBase" id="RU003653"/>
    </source>
</evidence>
<feature type="binding site" evidence="6">
    <location>
        <position position="239"/>
    </location>
    <ligand>
        <name>a divalent metal cation</name>
        <dbReference type="ChEBI" id="CHEBI:60240"/>
        <label>1</label>
    </ligand>
</feature>
<keyword evidence="3 6" id="KW-0645">Protease</keyword>
<sequence>MKKYRGVFLKNSSEISLMREANLIVYEVLDALEAAVEPGVPTMEFEKIAVDICKKRKVKPAFLGYGGFPFTLCCSVNEEVVHGFPSSERKLVEGDIVSFDMGVIYQGFYGDSARTVAVGTIEPEVQKLLDVTRESLMKGIEKAVPGNTLFDISAAVQGHVQSHGFDVVRRFVGHGIGRRLHEKPEVPNFVPKGLPDIPLKPGMVLAIEPMVTMGSPDVEILSDQWTAVTKDRSLSGHFEHSVALTDNGPYILSRP</sequence>
<evidence type="ECO:0000259" key="8">
    <source>
        <dbReference type="Pfam" id="PF00557"/>
    </source>
</evidence>
<comment type="similarity">
    <text evidence="6">Belongs to the peptidase M24A family. Methionine aminopeptidase type 1 subfamily.</text>
</comment>
<feature type="binding site" evidence="6">
    <location>
        <position position="239"/>
    </location>
    <ligand>
        <name>a divalent metal cation</name>
        <dbReference type="ChEBI" id="CHEBI:60240"/>
        <label>2</label>
        <note>catalytic</note>
    </ligand>
</feature>
<dbReference type="GO" id="GO:0005829">
    <property type="term" value="C:cytosol"/>
    <property type="evidence" value="ECO:0007669"/>
    <property type="project" value="TreeGrafter"/>
</dbReference>
<evidence type="ECO:0000313" key="12">
    <source>
        <dbReference type="Proteomes" id="UP000503251"/>
    </source>
</evidence>
<dbReference type="GO" id="GO:0046872">
    <property type="term" value="F:metal ion binding"/>
    <property type="evidence" value="ECO:0007669"/>
    <property type="project" value="UniProtKB-UniRule"/>
</dbReference>
<keyword evidence="5 6" id="KW-0378">Hydrolase</keyword>
<protein>
    <recommendedName>
        <fullName evidence="6 7">Methionine aminopeptidase</fullName>
        <shortName evidence="6">MAP</shortName>
        <shortName evidence="6">MetAP</shortName>
        <ecNumber evidence="6 7">3.4.11.18</ecNumber>
    </recommendedName>
    <alternativeName>
        <fullName evidence="6">Peptidase M</fullName>
    </alternativeName>
</protein>
<feature type="binding site" evidence="6">
    <location>
        <position position="208"/>
    </location>
    <ligand>
        <name>a divalent metal cation</name>
        <dbReference type="ChEBI" id="CHEBI:60240"/>
        <label>2</label>
        <note>catalytic</note>
    </ligand>
</feature>
<dbReference type="InterPro" id="IPR001714">
    <property type="entry name" value="Pept_M24_MAP"/>
</dbReference>
<proteinExistence type="inferred from homology"/>
<accession>A0A6P1ZDX2</accession>
<feature type="binding site" evidence="6">
    <location>
        <position position="100"/>
    </location>
    <ligand>
        <name>a divalent metal cation</name>
        <dbReference type="ChEBI" id="CHEBI:60240"/>
        <label>1</label>
    </ligand>
</feature>
<dbReference type="CDD" id="cd01086">
    <property type="entry name" value="MetAP1"/>
    <property type="match status" value="1"/>
</dbReference>
<dbReference type="PROSITE" id="PS00680">
    <property type="entry name" value="MAP_1"/>
    <property type="match status" value="1"/>
</dbReference>
<dbReference type="PANTHER" id="PTHR43330">
    <property type="entry name" value="METHIONINE AMINOPEPTIDASE"/>
    <property type="match status" value="1"/>
</dbReference>
<evidence type="ECO:0000256" key="6">
    <source>
        <dbReference type="HAMAP-Rule" id="MF_01974"/>
    </source>
</evidence>
<evidence type="ECO:0000256" key="5">
    <source>
        <dbReference type="ARBA" id="ARBA00022801"/>
    </source>
</evidence>
<gene>
    <name evidence="6 10" type="primary">map</name>
    <name evidence="10" type="ORF">DQK91_15950</name>
    <name evidence="9" type="ORF">E8L03_01455</name>
</gene>
<dbReference type="InterPro" id="IPR000994">
    <property type="entry name" value="Pept_M24"/>
</dbReference>
<evidence type="ECO:0000313" key="11">
    <source>
        <dbReference type="Proteomes" id="UP000434052"/>
    </source>
</evidence>
<dbReference type="EMBL" id="CP039543">
    <property type="protein sequence ID" value="QJT07670.1"/>
    <property type="molecule type" value="Genomic_DNA"/>
</dbReference>
<dbReference type="GO" id="GO:0070006">
    <property type="term" value="F:metalloaminopeptidase activity"/>
    <property type="evidence" value="ECO:0007669"/>
    <property type="project" value="UniProtKB-UniRule"/>
</dbReference>
<dbReference type="RefSeq" id="WP_144306391.1">
    <property type="nucleotide sequence ID" value="NZ_CP039543.1"/>
</dbReference>
<feature type="binding site" evidence="6">
    <location>
        <position position="111"/>
    </location>
    <ligand>
        <name>a divalent metal cation</name>
        <dbReference type="ChEBI" id="CHEBI:60240"/>
        <label>1</label>
    </ligand>
</feature>
<evidence type="ECO:0000313" key="9">
    <source>
        <dbReference type="EMBL" id="QJT07670.1"/>
    </source>
</evidence>
<feature type="binding site" evidence="6">
    <location>
        <position position="181"/>
    </location>
    <ligand>
        <name>substrate</name>
    </ligand>
</feature>
<feature type="binding site" evidence="6">
    <location>
        <position position="111"/>
    </location>
    <ligand>
        <name>a divalent metal cation</name>
        <dbReference type="ChEBI" id="CHEBI:60240"/>
        <label>2</label>
        <note>catalytic</note>
    </ligand>
</feature>
<reference evidence="10 11" key="1">
    <citation type="submission" date="2018-06" db="EMBL/GenBank/DDBJ databases">
        <title>Complete genome of Desulfovibrio marinus P48SEP.</title>
        <authorList>
            <person name="Crispim J.S."/>
            <person name="Vidigal P.M.P."/>
            <person name="Silva L.C.F."/>
            <person name="Araujo L.C."/>
            <person name="Laguardia C.N."/>
            <person name="Dias R.S."/>
            <person name="Sousa M.P."/>
            <person name="Paula S.O."/>
            <person name="Silva C."/>
        </authorList>
    </citation>
    <scope>NUCLEOTIDE SEQUENCE [LARGE SCALE GENOMIC DNA]</scope>
    <source>
        <strain evidence="10 11">P48SEP</strain>
    </source>
</reference>
<dbReference type="SUPFAM" id="SSF55920">
    <property type="entry name" value="Creatinase/aminopeptidase"/>
    <property type="match status" value="1"/>
</dbReference>
<dbReference type="InterPro" id="IPR002467">
    <property type="entry name" value="Pept_M24A_MAP1"/>
</dbReference>
<dbReference type="OrthoDB" id="9802055at2"/>
<organism evidence="10 11">
    <name type="scientific">Oceanidesulfovibrio marinus</name>
    <dbReference type="NCBI Taxonomy" id="370038"/>
    <lineage>
        <taxon>Bacteria</taxon>
        <taxon>Pseudomonadati</taxon>
        <taxon>Thermodesulfobacteriota</taxon>
        <taxon>Desulfovibrionia</taxon>
        <taxon>Desulfovibrionales</taxon>
        <taxon>Desulfovibrionaceae</taxon>
        <taxon>Oceanidesulfovibrio</taxon>
    </lineage>
</organism>
<feature type="domain" description="Peptidase M24" evidence="8">
    <location>
        <begin position="17"/>
        <end position="245"/>
    </location>
</feature>
<dbReference type="PRINTS" id="PR00599">
    <property type="entry name" value="MAPEPTIDASE"/>
</dbReference>
<feature type="binding site" evidence="6">
    <location>
        <position position="174"/>
    </location>
    <ligand>
        <name>a divalent metal cation</name>
        <dbReference type="ChEBI" id="CHEBI:60240"/>
        <label>2</label>
        <note>catalytic</note>
    </ligand>
</feature>
<feature type="binding site" evidence="6">
    <location>
        <position position="82"/>
    </location>
    <ligand>
        <name>substrate</name>
    </ligand>
</feature>
<comment type="catalytic activity">
    <reaction evidence="6 7">
        <text>Release of N-terminal amino acids, preferentially methionine, from peptides and arylamides.</text>
        <dbReference type="EC" id="3.4.11.18"/>
    </reaction>
</comment>
<dbReference type="PANTHER" id="PTHR43330:SF27">
    <property type="entry name" value="METHIONINE AMINOPEPTIDASE"/>
    <property type="match status" value="1"/>
</dbReference>
<dbReference type="GO" id="GO:0006508">
    <property type="term" value="P:proteolysis"/>
    <property type="evidence" value="ECO:0007669"/>
    <property type="project" value="UniProtKB-KW"/>
</dbReference>
<dbReference type="Gene3D" id="3.90.230.10">
    <property type="entry name" value="Creatinase/methionine aminopeptidase superfamily"/>
    <property type="match status" value="1"/>
</dbReference>
<comment type="function">
    <text evidence="1 6">Removes the N-terminal methionine from nascent proteins. The N-terminal methionine is often cleaved when the second residue in the primary sequence is small and uncharged (Met-Ala-, Cys, Gly, Pro, Ser, Thr, or Val). Requires deformylation of the N(alpha)-formylated initiator methionine before it can be hydrolyzed.</text>
</comment>
<dbReference type="Pfam" id="PF00557">
    <property type="entry name" value="Peptidase_M24"/>
    <property type="match status" value="1"/>
</dbReference>
<dbReference type="HAMAP" id="MF_01974">
    <property type="entry name" value="MetAP_1"/>
    <property type="match status" value="1"/>
</dbReference>
<reference evidence="9 12" key="2">
    <citation type="submission" date="2019-04" db="EMBL/GenBank/DDBJ databases">
        <title>Isolation and culture of sulfate reducing bacteria from the cold seep of the South China Sea.</title>
        <authorList>
            <person name="Sun C."/>
            <person name="Liu R."/>
        </authorList>
    </citation>
    <scope>NUCLEOTIDE SEQUENCE [LARGE SCALE GENOMIC DNA]</scope>
    <source>
        <strain evidence="9 12">CS1</strain>
    </source>
</reference>
<dbReference type="EMBL" id="QMIF01000012">
    <property type="protein sequence ID" value="TVM32026.1"/>
    <property type="molecule type" value="Genomic_DNA"/>
</dbReference>
<evidence type="ECO:0000256" key="3">
    <source>
        <dbReference type="ARBA" id="ARBA00022670"/>
    </source>
</evidence>
<dbReference type="GO" id="GO:0004239">
    <property type="term" value="F:initiator methionyl aminopeptidase activity"/>
    <property type="evidence" value="ECO:0007669"/>
    <property type="project" value="UniProtKB-UniRule"/>
</dbReference>
<evidence type="ECO:0000313" key="10">
    <source>
        <dbReference type="EMBL" id="TVM32026.1"/>
    </source>
</evidence>
<keyword evidence="2 6" id="KW-0031">Aminopeptidase</keyword>